<feature type="non-terminal residue" evidence="2">
    <location>
        <position position="1"/>
    </location>
</feature>
<name>A0A2P5D0U2_PARAD</name>
<organism evidence="2 3">
    <name type="scientific">Parasponia andersonii</name>
    <name type="common">Sponia andersonii</name>
    <dbReference type="NCBI Taxonomy" id="3476"/>
    <lineage>
        <taxon>Eukaryota</taxon>
        <taxon>Viridiplantae</taxon>
        <taxon>Streptophyta</taxon>
        <taxon>Embryophyta</taxon>
        <taxon>Tracheophyta</taxon>
        <taxon>Spermatophyta</taxon>
        <taxon>Magnoliopsida</taxon>
        <taxon>eudicotyledons</taxon>
        <taxon>Gunneridae</taxon>
        <taxon>Pentapetalae</taxon>
        <taxon>rosids</taxon>
        <taxon>fabids</taxon>
        <taxon>Rosales</taxon>
        <taxon>Cannabaceae</taxon>
        <taxon>Parasponia</taxon>
    </lineage>
</organism>
<proteinExistence type="predicted"/>
<dbReference type="AlphaFoldDB" id="A0A2P5D0U2"/>
<gene>
    <name evidence="2" type="ORF">PanWU01x14_106860</name>
</gene>
<keyword evidence="1" id="KW-1133">Transmembrane helix</keyword>
<reference evidence="3" key="1">
    <citation type="submission" date="2016-06" db="EMBL/GenBank/DDBJ databases">
        <title>Parallel loss of symbiosis genes in relatives of nitrogen-fixing non-legume Parasponia.</title>
        <authorList>
            <person name="Van Velzen R."/>
            <person name="Holmer R."/>
            <person name="Bu F."/>
            <person name="Rutten L."/>
            <person name="Van Zeijl A."/>
            <person name="Liu W."/>
            <person name="Santuari L."/>
            <person name="Cao Q."/>
            <person name="Sharma T."/>
            <person name="Shen D."/>
            <person name="Roswanjaya Y."/>
            <person name="Wardhani T."/>
            <person name="Kalhor M.S."/>
            <person name="Jansen J."/>
            <person name="Van den Hoogen J."/>
            <person name="Gungor B."/>
            <person name="Hartog M."/>
            <person name="Hontelez J."/>
            <person name="Verver J."/>
            <person name="Yang W.-C."/>
            <person name="Schijlen E."/>
            <person name="Repin R."/>
            <person name="Schilthuizen M."/>
            <person name="Schranz E."/>
            <person name="Heidstra R."/>
            <person name="Miyata K."/>
            <person name="Fedorova E."/>
            <person name="Kohlen W."/>
            <person name="Bisseling T."/>
            <person name="Smit S."/>
            <person name="Geurts R."/>
        </authorList>
    </citation>
    <scope>NUCLEOTIDE SEQUENCE [LARGE SCALE GENOMIC DNA]</scope>
    <source>
        <strain evidence="3">cv. WU1-14</strain>
    </source>
</reference>
<evidence type="ECO:0000313" key="3">
    <source>
        <dbReference type="Proteomes" id="UP000237105"/>
    </source>
</evidence>
<accession>A0A2P5D0U2</accession>
<keyword evidence="1" id="KW-0472">Membrane</keyword>
<protein>
    <recommendedName>
        <fullName evidence="4">Transmembrane protein</fullName>
    </recommendedName>
</protein>
<dbReference type="OrthoDB" id="10516158at2759"/>
<comment type="caution">
    <text evidence="2">The sequence shown here is derived from an EMBL/GenBank/DDBJ whole genome shotgun (WGS) entry which is preliminary data.</text>
</comment>
<evidence type="ECO:0008006" key="4">
    <source>
        <dbReference type="Google" id="ProtNLM"/>
    </source>
</evidence>
<feature type="transmembrane region" description="Helical" evidence="1">
    <location>
        <begin position="32"/>
        <end position="57"/>
    </location>
</feature>
<sequence>FQLERRKLDAISGLKLIQEELKLRRSRGRRRLAIGVVVLISAIGVALIVVGLARPLLLILHLLLRFRPGVGFFRGERFSLLARAFGGGVGRLLLHFSSATHF</sequence>
<dbReference type="Proteomes" id="UP000237105">
    <property type="component" value="Unassembled WGS sequence"/>
</dbReference>
<keyword evidence="1" id="KW-0812">Transmembrane</keyword>
<evidence type="ECO:0000256" key="1">
    <source>
        <dbReference type="SAM" id="Phobius"/>
    </source>
</evidence>
<dbReference type="EMBL" id="JXTB01000076">
    <property type="protein sequence ID" value="PON66900.1"/>
    <property type="molecule type" value="Genomic_DNA"/>
</dbReference>
<evidence type="ECO:0000313" key="2">
    <source>
        <dbReference type="EMBL" id="PON66900.1"/>
    </source>
</evidence>
<keyword evidence="3" id="KW-1185">Reference proteome</keyword>